<accession>A0ABT2EBK3</accession>
<dbReference type="RefSeq" id="WP_259035463.1">
    <property type="nucleotide sequence ID" value="NZ_JAJISC010000002.1"/>
</dbReference>
<organism evidence="8 9">
    <name type="scientific">Halomonas dongshanensis</name>
    <dbReference type="NCBI Taxonomy" id="2890835"/>
    <lineage>
        <taxon>Bacteria</taxon>
        <taxon>Pseudomonadati</taxon>
        <taxon>Pseudomonadota</taxon>
        <taxon>Gammaproteobacteria</taxon>
        <taxon>Oceanospirillales</taxon>
        <taxon>Halomonadaceae</taxon>
        <taxon>Halomonas</taxon>
    </lineage>
</organism>
<dbReference type="PANTHER" id="PTHR42953:SF1">
    <property type="entry name" value="METAL-BINDING PROTEIN HI_0362-RELATED"/>
    <property type="match status" value="1"/>
</dbReference>
<dbReference type="SUPFAM" id="SSF53807">
    <property type="entry name" value="Helical backbone' metal receptor"/>
    <property type="match status" value="1"/>
</dbReference>
<comment type="similarity">
    <text evidence="2 6">Belongs to the bacterial solute-binding protein 9 family.</text>
</comment>
<sequence>MTKRATRTSTLYCLALCLLPQAVWADTLKVAASFSIIGDFVRRIADDDVEVNVIAPIGSDVHRWELTPPNVLALEDTDIVFYNGYDLEPWLRHVRAVIHDDTPLVALAERAHFAPIPVPTGEYEGQPDPHMWMDPQGAAAYLDVIADTLAEHDPDKAELYHRRAEEARDVLADLDRAIKERLDGIPYTNRTLITSEAGFGYFARAYEFEHTGIWGMNQETWGTARAMARMSERLSEQRPPALFYESTVAEIHMDALARETGLPLAGPLYLDTLSARDGPAFNYPALLRYNADLLHQALGGARSE</sequence>
<protein>
    <submittedName>
        <fullName evidence="8">Zinc ABC transporter substrate-binding protein</fullName>
    </submittedName>
</protein>
<evidence type="ECO:0000313" key="9">
    <source>
        <dbReference type="Proteomes" id="UP001165542"/>
    </source>
</evidence>
<feature type="signal peptide" evidence="7">
    <location>
        <begin position="1"/>
        <end position="25"/>
    </location>
</feature>
<reference evidence="8" key="1">
    <citation type="submission" date="2021-11" db="EMBL/GenBank/DDBJ databases">
        <title>Halomonas sp., isolated from a coastal aquaculture zone in Dongshan Bay.</title>
        <authorList>
            <person name="Lin W."/>
        </authorList>
    </citation>
    <scope>NUCLEOTIDE SEQUENCE</scope>
    <source>
        <strain evidence="8">Yzlin-01</strain>
    </source>
</reference>
<dbReference type="PRINTS" id="PR00690">
    <property type="entry name" value="ADHESNFAMILY"/>
</dbReference>
<dbReference type="InterPro" id="IPR006128">
    <property type="entry name" value="Lipoprotein_PsaA-like"/>
</dbReference>
<dbReference type="Proteomes" id="UP001165542">
    <property type="component" value="Unassembled WGS sequence"/>
</dbReference>
<dbReference type="Pfam" id="PF01297">
    <property type="entry name" value="ZnuA"/>
    <property type="match status" value="1"/>
</dbReference>
<dbReference type="InterPro" id="IPR006129">
    <property type="entry name" value="AdhesinB"/>
</dbReference>
<dbReference type="InterPro" id="IPR050492">
    <property type="entry name" value="Bact_metal-bind_prot9"/>
</dbReference>
<dbReference type="PANTHER" id="PTHR42953">
    <property type="entry name" value="HIGH-AFFINITY ZINC UPTAKE SYSTEM PROTEIN ZNUA-RELATED"/>
    <property type="match status" value="1"/>
</dbReference>
<keyword evidence="3 6" id="KW-0813">Transport</keyword>
<evidence type="ECO:0000256" key="3">
    <source>
        <dbReference type="ARBA" id="ARBA00022448"/>
    </source>
</evidence>
<comment type="caution">
    <text evidence="8">The sequence shown here is derived from an EMBL/GenBank/DDBJ whole genome shotgun (WGS) entry which is preliminary data.</text>
</comment>
<dbReference type="PRINTS" id="PR00691">
    <property type="entry name" value="ADHESINB"/>
</dbReference>
<dbReference type="EMBL" id="JAJISC010000002">
    <property type="protein sequence ID" value="MCS2608963.1"/>
    <property type="molecule type" value="Genomic_DNA"/>
</dbReference>
<evidence type="ECO:0000256" key="1">
    <source>
        <dbReference type="ARBA" id="ARBA00004196"/>
    </source>
</evidence>
<keyword evidence="4" id="KW-0479">Metal-binding</keyword>
<evidence type="ECO:0000256" key="2">
    <source>
        <dbReference type="ARBA" id="ARBA00011028"/>
    </source>
</evidence>
<evidence type="ECO:0000256" key="7">
    <source>
        <dbReference type="SAM" id="SignalP"/>
    </source>
</evidence>
<feature type="chain" id="PRO_5045763855" evidence="7">
    <location>
        <begin position="26"/>
        <end position="304"/>
    </location>
</feature>
<evidence type="ECO:0000256" key="6">
    <source>
        <dbReference type="RuleBase" id="RU003512"/>
    </source>
</evidence>
<keyword evidence="9" id="KW-1185">Reference proteome</keyword>
<keyword evidence="5 7" id="KW-0732">Signal</keyword>
<gene>
    <name evidence="8" type="ORF">LLY24_06460</name>
</gene>
<evidence type="ECO:0000256" key="4">
    <source>
        <dbReference type="ARBA" id="ARBA00022723"/>
    </source>
</evidence>
<dbReference type="Gene3D" id="3.40.50.1980">
    <property type="entry name" value="Nitrogenase molybdenum iron protein domain"/>
    <property type="match status" value="2"/>
</dbReference>
<comment type="subcellular location">
    <subcellularLocation>
        <location evidence="1">Cell envelope</location>
    </subcellularLocation>
</comment>
<name>A0ABT2EBK3_9GAMM</name>
<dbReference type="InterPro" id="IPR006127">
    <property type="entry name" value="ZnuA-like"/>
</dbReference>
<evidence type="ECO:0000256" key="5">
    <source>
        <dbReference type="ARBA" id="ARBA00022729"/>
    </source>
</evidence>
<proteinExistence type="inferred from homology"/>
<evidence type="ECO:0000313" key="8">
    <source>
        <dbReference type="EMBL" id="MCS2608963.1"/>
    </source>
</evidence>